<organism evidence="2 4">
    <name type="scientific">Pseudomonas prosekii</name>
    <dbReference type="NCBI Taxonomy" id="1148509"/>
    <lineage>
        <taxon>Bacteria</taxon>
        <taxon>Pseudomonadati</taxon>
        <taxon>Pseudomonadota</taxon>
        <taxon>Gammaproteobacteria</taxon>
        <taxon>Pseudomonadales</taxon>
        <taxon>Pseudomonadaceae</taxon>
        <taxon>Pseudomonas</taxon>
    </lineage>
</organism>
<evidence type="ECO:0000313" key="3">
    <source>
        <dbReference type="EMBL" id="RLU11979.1"/>
    </source>
</evidence>
<gene>
    <name evidence="3" type="ORF">CS076_07730</name>
    <name evidence="2" type="ORF">CS078_13200</name>
</gene>
<sequence length="797" mass="88417">MTISQVTSDPTEADLEAKIRATIKHVFSGFSGEIKHQLTFSFQFGHTVYKVDGKQPNSARSRADMVIYQGETALAILELKREGVSLDEGDEKQALSYAKMLVPSPPLVVLTNGSDTRFFETHTGAKWEPTARDDKAFIGLVSKVSKVAQDDLKLAIDTLMGTDSRIWTQAIRSLSVANLQEFTGTWDDPQYRFVDSFLFPRKPTSELFCHLKNGHRLVIVQGSALAGKSNVLRELVMGTENSNDFAVLYMDGGSGAGIIETIADTLTNAMEWPVNEHEARAWLLRVSNAKTPNLIIAIDGLDTEDRTLKKEIEQLSGPNFGSSLRIVLALETSGAKQLSFQKSRNLTPIGHRAKIVEVEELDDDEFNLATHVLNAHGLDLMSGAILSADFREPWVLRETAAKLLSGLEIVGEFAQLVLPIPSTDLISYARNKFEDVALLRQFDAIAKVTLDEAKDRKRPIALRAEFIGTFVLRRQSILTELSTDELKLLVNNGFLLEAKHHQADEFVVYVRQPALLASSLASLMKREINLRNSHSPDVLAEWVSGAASNLPYGDIIAAQALHDALAENILPSGLLNALFLKSPGQRPLIPGQDFALHHPQNGLVKFKVLSEKQLEIDVRGRKSVGEPDEYVSMIEDHSPWRILSHLAGSDVLDFRDGKLVSVQAELLLQIGGMPMTLLPSRTDLAPIATHSFHNQVEIVCHAMGVIEPVTQSIFQYLVKNFEDAPVWIDQALSKKSIALLNRTYMALDQMRKLVGPYSVWATETLDEIIQPAMIELEPFFLSHLPKTKMANEEGLER</sequence>
<protein>
    <recommendedName>
        <fullName evidence="1">Restriction endonuclease type I HsdR N-terminal domain-containing protein</fullName>
    </recommendedName>
</protein>
<name>A0A3L8CLG6_9PSED</name>
<comment type="caution">
    <text evidence="2">The sequence shown here is derived from an EMBL/GenBank/DDBJ whole genome shotgun (WGS) entry which is preliminary data.</text>
</comment>
<dbReference type="EMBL" id="PEGA01000006">
    <property type="protein sequence ID" value="RLU11979.1"/>
    <property type="molecule type" value="Genomic_DNA"/>
</dbReference>
<proteinExistence type="predicted"/>
<dbReference type="GO" id="GO:0009307">
    <property type="term" value="P:DNA restriction-modification system"/>
    <property type="evidence" value="ECO:0007669"/>
    <property type="project" value="UniProtKB-KW"/>
</dbReference>
<feature type="domain" description="Restriction endonuclease type I HsdR N-terminal" evidence="1">
    <location>
        <begin position="57"/>
        <end position="126"/>
    </location>
</feature>
<reference evidence="4 5" key="1">
    <citation type="journal article" date="2018" name="Front. Microbiol.">
        <title>Discovery of Phloeophagus Beetles as a Source of Pseudomonas Strains That Produce Potentially New Bioactive Substances and Description of Pseudomonas bohemica sp. nov.</title>
        <authorList>
            <person name="Saati-Santamaria Z."/>
            <person name="Lopez-Mondejar R."/>
            <person name="Jimenez-Gomez A."/>
            <person name="Diez-Mendez A."/>
            <person name="Vetrovsky T."/>
            <person name="Igual J.M."/>
            <person name="Velazquez E."/>
            <person name="Kolarik M."/>
            <person name="Rivas R."/>
            <person name="Garcia-Fraile P."/>
        </authorList>
    </citation>
    <scope>NUCLEOTIDE SEQUENCE [LARGE SCALE GENOMIC DNA]</scope>
    <source>
        <strain evidence="3 5">A2-NA12</strain>
        <strain evidence="2 4">A2-NA13</strain>
    </source>
</reference>
<accession>A0A3L8CLG6</accession>
<evidence type="ECO:0000313" key="5">
    <source>
        <dbReference type="Proteomes" id="UP000282672"/>
    </source>
</evidence>
<keyword evidence="4" id="KW-1185">Reference proteome</keyword>
<dbReference type="Pfam" id="PF04313">
    <property type="entry name" value="HSDR_N"/>
    <property type="match status" value="1"/>
</dbReference>
<dbReference type="Proteomes" id="UP000282672">
    <property type="component" value="Unassembled WGS sequence"/>
</dbReference>
<dbReference type="GO" id="GO:0009035">
    <property type="term" value="F:type I site-specific deoxyribonuclease activity"/>
    <property type="evidence" value="ECO:0007669"/>
    <property type="project" value="UniProtKB-EC"/>
</dbReference>
<dbReference type="InterPro" id="IPR007409">
    <property type="entry name" value="Restrct_endonuc_type1_HsdR_N"/>
</dbReference>
<dbReference type="Proteomes" id="UP000282140">
    <property type="component" value="Unassembled WGS sequence"/>
</dbReference>
<dbReference type="Gene3D" id="3.90.1570.30">
    <property type="match status" value="1"/>
</dbReference>
<dbReference type="EMBL" id="PEGB01000005">
    <property type="protein sequence ID" value="RLU09106.1"/>
    <property type="molecule type" value="Genomic_DNA"/>
</dbReference>
<dbReference type="RefSeq" id="WP_121731769.1">
    <property type="nucleotide sequence ID" value="NZ_PEGA01000006.1"/>
</dbReference>
<dbReference type="GO" id="GO:0003677">
    <property type="term" value="F:DNA binding"/>
    <property type="evidence" value="ECO:0007669"/>
    <property type="project" value="UniProtKB-KW"/>
</dbReference>
<evidence type="ECO:0000313" key="4">
    <source>
        <dbReference type="Proteomes" id="UP000282140"/>
    </source>
</evidence>
<dbReference type="AlphaFoldDB" id="A0A3L8CLG6"/>
<dbReference type="GO" id="GO:0005524">
    <property type="term" value="F:ATP binding"/>
    <property type="evidence" value="ECO:0007669"/>
    <property type="project" value="UniProtKB-KW"/>
</dbReference>
<evidence type="ECO:0000313" key="2">
    <source>
        <dbReference type="EMBL" id="RLU09106.1"/>
    </source>
</evidence>
<evidence type="ECO:0000259" key="1">
    <source>
        <dbReference type="Pfam" id="PF04313"/>
    </source>
</evidence>